<protein>
    <submittedName>
        <fullName evidence="1">Uncharacterized protein</fullName>
    </submittedName>
</protein>
<evidence type="ECO:0000313" key="2">
    <source>
        <dbReference type="Proteomes" id="UP001138793"/>
    </source>
</evidence>
<organism evidence="1 2">
    <name type="scientific">Oceanobacillus polygoni</name>
    <dbReference type="NCBI Taxonomy" id="1235259"/>
    <lineage>
        <taxon>Bacteria</taxon>
        <taxon>Bacillati</taxon>
        <taxon>Bacillota</taxon>
        <taxon>Bacilli</taxon>
        <taxon>Bacillales</taxon>
        <taxon>Bacillaceae</taxon>
        <taxon>Oceanobacillus</taxon>
    </lineage>
</organism>
<keyword evidence="2" id="KW-1185">Reference proteome</keyword>
<dbReference type="AlphaFoldDB" id="A0A9X0YUY0"/>
<gene>
    <name evidence="1" type="ORF">J2Z64_003085</name>
</gene>
<reference evidence="1" key="1">
    <citation type="submission" date="2021-03" db="EMBL/GenBank/DDBJ databases">
        <title>Genomic Encyclopedia of Type Strains, Phase IV (KMG-IV): sequencing the most valuable type-strain genomes for metagenomic binning, comparative biology and taxonomic classification.</title>
        <authorList>
            <person name="Goeker M."/>
        </authorList>
    </citation>
    <scope>NUCLEOTIDE SEQUENCE</scope>
    <source>
        <strain evidence="1">DSM 107338</strain>
    </source>
</reference>
<evidence type="ECO:0000313" key="1">
    <source>
        <dbReference type="EMBL" id="MBP2078817.1"/>
    </source>
</evidence>
<proteinExistence type="predicted"/>
<name>A0A9X0YUY0_9BACI</name>
<comment type="caution">
    <text evidence="1">The sequence shown here is derived from an EMBL/GenBank/DDBJ whole genome shotgun (WGS) entry which is preliminary data.</text>
</comment>
<dbReference type="Proteomes" id="UP001138793">
    <property type="component" value="Unassembled WGS sequence"/>
</dbReference>
<dbReference type="EMBL" id="JAGGMB010000010">
    <property type="protein sequence ID" value="MBP2078817.1"/>
    <property type="molecule type" value="Genomic_DNA"/>
</dbReference>
<accession>A0A9X0YUY0</accession>
<sequence length="49" mass="5676">MKQNKSGLGFYERMGGKEYLRRKSEFGEVVVDDVAYGWEDVSVLCLEEK</sequence>